<evidence type="ECO:0000313" key="2">
    <source>
        <dbReference type="EMBL" id="CAF4877962.1"/>
    </source>
</evidence>
<dbReference type="InterPro" id="IPR015943">
    <property type="entry name" value="WD40/YVTN_repeat-like_dom_sf"/>
</dbReference>
<evidence type="ECO:0008006" key="4">
    <source>
        <dbReference type="Google" id="ProtNLM"/>
    </source>
</evidence>
<name>A0A821TWW7_9NEOP</name>
<dbReference type="EMBL" id="CAJOBZ010000026">
    <property type="protein sequence ID" value="CAF4877962.1"/>
    <property type="molecule type" value="Genomic_DNA"/>
</dbReference>
<dbReference type="Gene3D" id="2.130.10.10">
    <property type="entry name" value="YVTN repeat-like/Quinoprotein amine dehydrogenase"/>
    <property type="match status" value="1"/>
</dbReference>
<feature type="signal peptide" evidence="1">
    <location>
        <begin position="1"/>
        <end position="23"/>
    </location>
</feature>
<keyword evidence="3" id="KW-1185">Reference proteome</keyword>
<gene>
    <name evidence="2" type="ORF">PMACD_LOCUS9342</name>
</gene>
<accession>A0A821TWW7</accession>
<feature type="chain" id="PRO_5032836691" description="Ommochrome-binding protein" evidence="1">
    <location>
        <begin position="24"/>
        <end position="275"/>
    </location>
</feature>
<evidence type="ECO:0000256" key="1">
    <source>
        <dbReference type="SAM" id="SignalP"/>
    </source>
</evidence>
<protein>
    <recommendedName>
        <fullName evidence="4">Ommochrome-binding protein</fullName>
    </recommendedName>
</protein>
<reference evidence="2" key="1">
    <citation type="submission" date="2021-02" db="EMBL/GenBank/DDBJ databases">
        <authorList>
            <person name="Steward A R."/>
        </authorList>
    </citation>
    <scope>NUCLEOTIDE SEQUENCE</scope>
</reference>
<dbReference type="SUPFAM" id="SSF63829">
    <property type="entry name" value="Calcium-dependent phosphotriesterase"/>
    <property type="match status" value="1"/>
</dbReference>
<dbReference type="OrthoDB" id="7022538at2759"/>
<organism evidence="2 3">
    <name type="scientific">Pieris macdunnoughi</name>
    <dbReference type="NCBI Taxonomy" id="345717"/>
    <lineage>
        <taxon>Eukaryota</taxon>
        <taxon>Metazoa</taxon>
        <taxon>Ecdysozoa</taxon>
        <taxon>Arthropoda</taxon>
        <taxon>Hexapoda</taxon>
        <taxon>Insecta</taxon>
        <taxon>Pterygota</taxon>
        <taxon>Neoptera</taxon>
        <taxon>Endopterygota</taxon>
        <taxon>Lepidoptera</taxon>
        <taxon>Glossata</taxon>
        <taxon>Ditrysia</taxon>
        <taxon>Papilionoidea</taxon>
        <taxon>Pieridae</taxon>
        <taxon>Pierinae</taxon>
        <taxon>Pieris</taxon>
    </lineage>
</organism>
<sequence length="275" mass="31563">MLERNRIFKPIFILFALTFESVAKICDFPSEESNKQCFVKQTLASLAHSPNQLAVDKLTNTLYFSFDVGQGEYLPGAIQIDTKRLTVLKGVKDAFAIASDEVANEIYFGGSHGVYKYNPTFKTLKRLDVSNLDIWWLVVKERLYFVRFPSLKAYSYFNRTVRAMPEIKHTVNQFVFDAQDNIYFINSSGLFSVKYNESDALLVKKYPRFLGIATDNTRQIYLSSEDTIYVLSKILQKLKAIVSIPGVMGMSFDRENNLIYSNSQELVRLTRVNVE</sequence>
<comment type="caution">
    <text evidence="2">The sequence shown here is derived from an EMBL/GenBank/DDBJ whole genome shotgun (WGS) entry which is preliminary data.</text>
</comment>
<dbReference type="Proteomes" id="UP000663880">
    <property type="component" value="Unassembled WGS sequence"/>
</dbReference>
<dbReference type="AlphaFoldDB" id="A0A821TWW7"/>
<evidence type="ECO:0000313" key="3">
    <source>
        <dbReference type="Proteomes" id="UP000663880"/>
    </source>
</evidence>
<proteinExistence type="predicted"/>
<keyword evidence="1" id="KW-0732">Signal</keyword>